<dbReference type="AlphaFoldDB" id="A0AAV2N842"/>
<dbReference type="PANTHER" id="PTHR47977">
    <property type="entry name" value="RAS-RELATED PROTEIN RAB"/>
    <property type="match status" value="1"/>
</dbReference>
<dbReference type="GO" id="GO:0003924">
    <property type="term" value="F:GTPase activity"/>
    <property type="evidence" value="ECO:0007669"/>
    <property type="project" value="InterPro"/>
</dbReference>
<feature type="region of interest" description="Disordered" evidence="3">
    <location>
        <begin position="151"/>
        <end position="180"/>
    </location>
</feature>
<feature type="compositionally biased region" description="Basic and acidic residues" evidence="3">
    <location>
        <begin position="162"/>
        <end position="173"/>
    </location>
</feature>
<evidence type="ECO:0008006" key="6">
    <source>
        <dbReference type="Google" id="ProtNLM"/>
    </source>
</evidence>
<dbReference type="PROSITE" id="PS51421">
    <property type="entry name" value="RAS"/>
    <property type="match status" value="1"/>
</dbReference>
<accession>A0AAV2N842</accession>
<dbReference type="GO" id="GO:0005525">
    <property type="term" value="F:GTP binding"/>
    <property type="evidence" value="ECO:0007669"/>
    <property type="project" value="UniProtKB-KW"/>
</dbReference>
<dbReference type="InterPro" id="IPR027417">
    <property type="entry name" value="P-loop_NTPase"/>
</dbReference>
<evidence type="ECO:0000256" key="3">
    <source>
        <dbReference type="SAM" id="MobiDB-lite"/>
    </source>
</evidence>
<dbReference type="SMART" id="SM00174">
    <property type="entry name" value="RHO"/>
    <property type="match status" value="1"/>
</dbReference>
<dbReference type="Proteomes" id="UP001497644">
    <property type="component" value="Chromosome 11"/>
</dbReference>
<reference evidence="4" key="1">
    <citation type="submission" date="2024-04" db="EMBL/GenBank/DDBJ databases">
        <authorList>
            <consortium name="Molecular Ecology Group"/>
        </authorList>
    </citation>
    <scope>NUCLEOTIDE SEQUENCE</scope>
</reference>
<evidence type="ECO:0000313" key="5">
    <source>
        <dbReference type="Proteomes" id="UP001497644"/>
    </source>
</evidence>
<dbReference type="InterPro" id="IPR050227">
    <property type="entry name" value="Rab"/>
</dbReference>
<dbReference type="PROSITE" id="PS51419">
    <property type="entry name" value="RAB"/>
    <property type="match status" value="1"/>
</dbReference>
<dbReference type="Pfam" id="PF00071">
    <property type="entry name" value="Ras"/>
    <property type="match status" value="1"/>
</dbReference>
<dbReference type="Gene3D" id="3.40.50.300">
    <property type="entry name" value="P-loop containing nucleotide triphosphate hydrolases"/>
    <property type="match status" value="2"/>
</dbReference>
<keyword evidence="5" id="KW-1185">Reference proteome</keyword>
<gene>
    <name evidence="4" type="ORF">LPLAT_LOCUS2245</name>
</gene>
<evidence type="ECO:0000256" key="2">
    <source>
        <dbReference type="ARBA" id="ARBA00023134"/>
    </source>
</evidence>
<dbReference type="SMART" id="SM00175">
    <property type="entry name" value="RAB"/>
    <property type="match status" value="1"/>
</dbReference>
<keyword evidence="1" id="KW-0547">Nucleotide-binding</keyword>
<dbReference type="PRINTS" id="PR00449">
    <property type="entry name" value="RASTRNSFRMNG"/>
</dbReference>
<evidence type="ECO:0000256" key="1">
    <source>
        <dbReference type="ARBA" id="ARBA00022741"/>
    </source>
</evidence>
<keyword evidence="2" id="KW-0342">GTP-binding</keyword>
<protein>
    <recommendedName>
        <fullName evidence="6">Ras-related protein Rab-1A</fullName>
    </recommendedName>
</protein>
<organism evidence="4 5">
    <name type="scientific">Lasius platythorax</name>
    <dbReference type="NCBI Taxonomy" id="488582"/>
    <lineage>
        <taxon>Eukaryota</taxon>
        <taxon>Metazoa</taxon>
        <taxon>Ecdysozoa</taxon>
        <taxon>Arthropoda</taxon>
        <taxon>Hexapoda</taxon>
        <taxon>Insecta</taxon>
        <taxon>Pterygota</taxon>
        <taxon>Neoptera</taxon>
        <taxon>Endopterygota</taxon>
        <taxon>Hymenoptera</taxon>
        <taxon>Apocrita</taxon>
        <taxon>Aculeata</taxon>
        <taxon>Formicoidea</taxon>
        <taxon>Formicidae</taxon>
        <taxon>Formicinae</taxon>
        <taxon>Lasius</taxon>
        <taxon>Lasius</taxon>
    </lineage>
</organism>
<dbReference type="InterPro" id="IPR001806">
    <property type="entry name" value="Small_GTPase"/>
</dbReference>
<dbReference type="EMBL" id="OZ034834">
    <property type="protein sequence ID" value="CAL1675974.1"/>
    <property type="molecule type" value="Genomic_DNA"/>
</dbReference>
<dbReference type="InterPro" id="IPR005225">
    <property type="entry name" value="Small_GTP-bd"/>
</dbReference>
<dbReference type="SUPFAM" id="SSF52540">
    <property type="entry name" value="P-loop containing nucleoside triphosphate hydrolases"/>
    <property type="match status" value="1"/>
</dbReference>
<name>A0AAV2N842_9HYME</name>
<dbReference type="FunFam" id="3.40.50.300:FF:001447">
    <property type="entry name" value="Ras-related protein Rab-1B"/>
    <property type="match status" value="2"/>
</dbReference>
<evidence type="ECO:0000313" key="4">
    <source>
        <dbReference type="EMBL" id="CAL1675974.1"/>
    </source>
</evidence>
<dbReference type="NCBIfam" id="TIGR00231">
    <property type="entry name" value="small_GTP"/>
    <property type="match status" value="1"/>
</dbReference>
<proteinExistence type="predicted"/>
<sequence length="180" mass="20090">MSTMNPEYDYLFKLLLIGDSGVGKSCLLLRFADDTYTESYISTIGVDFKIRTIDLDGKTIKLQIWDTADQETFNNVKQWLEEIDRYACDNVNKLLVGNKCDLHTKKVVDYTTAKEYADQLGIPFLETSAKNAMNVEQAFMTMAAEIKLRVGPPSSGASDPANKVKIEHGRPIESSKSGCC</sequence>
<dbReference type="SMART" id="SM00173">
    <property type="entry name" value="RAS"/>
    <property type="match status" value="1"/>
</dbReference>